<accession>A0A8K0QYQ5</accession>
<feature type="domain" description="Aminoglycoside phosphotransferase" evidence="1">
    <location>
        <begin position="77"/>
        <end position="295"/>
    </location>
</feature>
<protein>
    <recommendedName>
        <fullName evidence="1">Aminoglycoside phosphotransferase domain-containing protein</fullName>
    </recommendedName>
</protein>
<evidence type="ECO:0000313" key="2">
    <source>
        <dbReference type="EMBL" id="KAH7076251.1"/>
    </source>
</evidence>
<sequence>MLSKSEKRQKYFNTSSYEEARDIYNNNIYMPKLPLSSWTKLQLPYLAPNHPELPSFEDIQQALKKNQFPWSPVCQIGDLFVKLSHDGWVVQEAETLLYLRANSSLRLPTVHAVLTAEDENGRPIHYMVMSRVPGNTLSPEKWLTLPSTTRTQILASIREQIRLMRALPAPGYYGLVHKQGWRPLHEVLREQHANMCGPYETYAEFSSAVYATAEIETLVVGDAPDFFPTEVGALEELQDLLQNEQRGREPKFTHVDLALKNVVVRPIGGDEHDAKDWEATIIDWADAGWWPAWMQVVATKSRMNMSTLAAGSRIVPNEEAREEILHGLFQGSGEDGYEDYLKVNDSVNYNLAHSIG</sequence>
<evidence type="ECO:0000313" key="3">
    <source>
        <dbReference type="Proteomes" id="UP000813461"/>
    </source>
</evidence>
<name>A0A8K0QYQ5_9PLEO</name>
<dbReference type="Proteomes" id="UP000813461">
    <property type="component" value="Unassembled WGS sequence"/>
</dbReference>
<dbReference type="InterPro" id="IPR011009">
    <property type="entry name" value="Kinase-like_dom_sf"/>
</dbReference>
<dbReference type="InterPro" id="IPR002575">
    <property type="entry name" value="Aminoglycoside_PTrfase"/>
</dbReference>
<keyword evidence="3" id="KW-1185">Reference proteome</keyword>
<dbReference type="PANTHER" id="PTHR21310">
    <property type="entry name" value="AMINOGLYCOSIDE PHOSPHOTRANSFERASE-RELATED-RELATED"/>
    <property type="match status" value="1"/>
</dbReference>
<dbReference type="OrthoDB" id="4177236at2759"/>
<reference evidence="2" key="1">
    <citation type="journal article" date="2021" name="Nat. Commun.">
        <title>Genetic determinants of endophytism in the Arabidopsis root mycobiome.</title>
        <authorList>
            <person name="Mesny F."/>
            <person name="Miyauchi S."/>
            <person name="Thiergart T."/>
            <person name="Pickel B."/>
            <person name="Atanasova L."/>
            <person name="Karlsson M."/>
            <person name="Huettel B."/>
            <person name="Barry K.W."/>
            <person name="Haridas S."/>
            <person name="Chen C."/>
            <person name="Bauer D."/>
            <person name="Andreopoulos W."/>
            <person name="Pangilinan J."/>
            <person name="LaButti K."/>
            <person name="Riley R."/>
            <person name="Lipzen A."/>
            <person name="Clum A."/>
            <person name="Drula E."/>
            <person name="Henrissat B."/>
            <person name="Kohler A."/>
            <person name="Grigoriev I.V."/>
            <person name="Martin F.M."/>
            <person name="Hacquard S."/>
        </authorList>
    </citation>
    <scope>NUCLEOTIDE SEQUENCE</scope>
    <source>
        <strain evidence="2">MPI-SDFR-AT-0120</strain>
    </source>
</reference>
<gene>
    <name evidence="2" type="ORF">FB567DRAFT_553202</name>
</gene>
<dbReference type="InterPro" id="IPR051678">
    <property type="entry name" value="AGP_Transferase"/>
</dbReference>
<dbReference type="EMBL" id="JAGMVJ010000019">
    <property type="protein sequence ID" value="KAH7076251.1"/>
    <property type="molecule type" value="Genomic_DNA"/>
</dbReference>
<organism evidence="2 3">
    <name type="scientific">Paraphoma chrysanthemicola</name>
    <dbReference type="NCBI Taxonomy" id="798071"/>
    <lineage>
        <taxon>Eukaryota</taxon>
        <taxon>Fungi</taxon>
        <taxon>Dikarya</taxon>
        <taxon>Ascomycota</taxon>
        <taxon>Pezizomycotina</taxon>
        <taxon>Dothideomycetes</taxon>
        <taxon>Pleosporomycetidae</taxon>
        <taxon>Pleosporales</taxon>
        <taxon>Pleosporineae</taxon>
        <taxon>Phaeosphaeriaceae</taxon>
        <taxon>Paraphoma</taxon>
    </lineage>
</organism>
<proteinExistence type="predicted"/>
<dbReference type="Pfam" id="PF01636">
    <property type="entry name" value="APH"/>
    <property type="match status" value="1"/>
</dbReference>
<dbReference type="SUPFAM" id="SSF56112">
    <property type="entry name" value="Protein kinase-like (PK-like)"/>
    <property type="match status" value="1"/>
</dbReference>
<comment type="caution">
    <text evidence="2">The sequence shown here is derived from an EMBL/GenBank/DDBJ whole genome shotgun (WGS) entry which is preliminary data.</text>
</comment>
<dbReference type="AlphaFoldDB" id="A0A8K0QYQ5"/>
<dbReference type="PANTHER" id="PTHR21310:SF48">
    <property type="entry name" value="AMINOGLYCOSIDE PHOSPHOTRANSFERASE DOMAIN-CONTAINING PROTEIN"/>
    <property type="match status" value="1"/>
</dbReference>
<evidence type="ECO:0000259" key="1">
    <source>
        <dbReference type="Pfam" id="PF01636"/>
    </source>
</evidence>